<sequence length="308" mass="33763">MKLEFRIPISPKPAFYAQVRLIAQSLASLGSAYAQARIQVSVGDRASLAEVHAHNAWAQAFPVDWYVVPDELHARMTAPEWASGHGRYACPSDADIVVLCDADTCPVAPFDDLLTLLHGAPPAVAGLQAHSPPFANNEETWLGLLRAIDRPGLPLDRRYSIDVDGRQLASPAYFNYGFVAFNAAAFTAVSARIDECLDLACRMLPRNRFAAQVALTLAMAETGVDVVELGHEYNCANDDRLLAHAWVQPEDVRVIHYLRGDDLARHEFLCNRALFDAFVGAPRQNAINERLRIHLLTLPDACGAEALA</sequence>
<dbReference type="RefSeq" id="WP_200612412.1">
    <property type="nucleotide sequence ID" value="NZ_CP071518.1"/>
</dbReference>
<dbReference type="Gene3D" id="3.90.550.10">
    <property type="entry name" value="Spore Coat Polysaccharide Biosynthesis Protein SpsA, Chain A"/>
    <property type="match status" value="1"/>
</dbReference>
<accession>A0A975ARA2</accession>
<dbReference type="KEGG" id="lsf:I8J32_011875"/>
<keyword evidence="2" id="KW-1185">Reference proteome</keyword>
<proteinExistence type="predicted"/>
<gene>
    <name evidence="1" type="ORF">I8J32_011875</name>
</gene>
<dbReference type="InterPro" id="IPR029044">
    <property type="entry name" value="Nucleotide-diphossugar_trans"/>
</dbReference>
<dbReference type="SUPFAM" id="SSF53448">
    <property type="entry name" value="Nucleotide-diphospho-sugar transferases"/>
    <property type="match status" value="1"/>
</dbReference>
<dbReference type="Proteomes" id="UP000639274">
    <property type="component" value="Chromosome"/>
</dbReference>
<organism evidence="1 2">
    <name type="scientific">Agrilutibacter solisilvae</name>
    <dbReference type="NCBI Taxonomy" id="2763317"/>
    <lineage>
        <taxon>Bacteria</taxon>
        <taxon>Pseudomonadati</taxon>
        <taxon>Pseudomonadota</taxon>
        <taxon>Gammaproteobacteria</taxon>
        <taxon>Lysobacterales</taxon>
        <taxon>Lysobacteraceae</taxon>
        <taxon>Agrilutibacter</taxon>
    </lineage>
</organism>
<dbReference type="AlphaFoldDB" id="A0A975ARA2"/>
<protein>
    <submittedName>
        <fullName evidence="1">Uncharacterized protein</fullName>
    </submittedName>
</protein>
<name>A0A975ARA2_9GAMM</name>
<evidence type="ECO:0000313" key="2">
    <source>
        <dbReference type="Proteomes" id="UP000639274"/>
    </source>
</evidence>
<evidence type="ECO:0000313" key="1">
    <source>
        <dbReference type="EMBL" id="QSX77452.1"/>
    </source>
</evidence>
<reference evidence="1 2" key="1">
    <citation type="submission" date="2021-03" db="EMBL/GenBank/DDBJ databases">
        <title>Lysobacter sp. nov. isolated from soil of gangwondo yeongwol, south Korea.</title>
        <authorList>
            <person name="Kim K.R."/>
            <person name="Kim K.H."/>
            <person name="Jeon C.O."/>
        </authorList>
    </citation>
    <scope>NUCLEOTIDE SEQUENCE [LARGE SCALE GENOMIC DNA]</scope>
    <source>
        <strain evidence="1 2">R19</strain>
    </source>
</reference>
<dbReference type="EMBL" id="CP071518">
    <property type="protein sequence ID" value="QSX77452.1"/>
    <property type="molecule type" value="Genomic_DNA"/>
</dbReference>